<dbReference type="InterPro" id="IPR000206">
    <property type="entry name" value="Ribosomal_bL12"/>
</dbReference>
<dbReference type="FunFam" id="3.30.1390.10:FF:000001">
    <property type="entry name" value="50S ribosomal protein L7/L12"/>
    <property type="match status" value="1"/>
</dbReference>
<dbReference type="InterPro" id="IPR008932">
    <property type="entry name" value="Ribosomal_bL12_oligo"/>
</dbReference>
<dbReference type="AlphaFoldDB" id="A0A2M9XJY7"/>
<dbReference type="InterPro" id="IPR036235">
    <property type="entry name" value="Ribosomal_bL12_oligo_N_sf"/>
</dbReference>
<organism evidence="7 10">
    <name type="scientific">Leptospira kmetyi</name>
    <dbReference type="NCBI Taxonomy" id="408139"/>
    <lineage>
        <taxon>Bacteria</taxon>
        <taxon>Pseudomonadati</taxon>
        <taxon>Spirochaetota</taxon>
        <taxon>Spirochaetia</taxon>
        <taxon>Leptospirales</taxon>
        <taxon>Leptospiraceae</taxon>
        <taxon>Leptospira</taxon>
    </lineage>
</organism>
<dbReference type="GO" id="GO:0003729">
    <property type="term" value="F:mRNA binding"/>
    <property type="evidence" value="ECO:0007669"/>
    <property type="project" value="TreeGrafter"/>
</dbReference>
<dbReference type="InterPro" id="IPR014719">
    <property type="entry name" value="Ribosomal_bL12_C/ClpS-like"/>
</dbReference>
<reference evidence="7 10" key="2">
    <citation type="submission" date="2018-11" db="EMBL/GenBank/DDBJ databases">
        <title>Complete genome sequence of Leptospira kmetyi isolate LS 001/16 from soil sample associated with a leptospirosis patient in Kelantan.</title>
        <authorList>
            <person name="Muhammad Yusoff F."/>
            <person name="Muhammad Yusoff S."/>
            <person name="Ahmad M.N."/>
            <person name="Yusof N.Y."/>
            <person name="Aziah I."/>
        </authorList>
    </citation>
    <scope>NUCLEOTIDE SEQUENCE [LARGE SCALE GENOMIC DNA]</scope>
    <source>
        <strain evidence="7 10">LS 001/16</strain>
    </source>
</reference>
<dbReference type="RefSeq" id="WP_010573745.1">
    <property type="nucleotide sequence ID" value="NZ_CP033614.1"/>
</dbReference>
<dbReference type="PANTHER" id="PTHR45987">
    <property type="entry name" value="39S RIBOSOMAL PROTEIN L12"/>
    <property type="match status" value="1"/>
</dbReference>
<dbReference type="GO" id="GO:0003735">
    <property type="term" value="F:structural constituent of ribosome"/>
    <property type="evidence" value="ECO:0007669"/>
    <property type="project" value="InterPro"/>
</dbReference>
<dbReference type="Proteomes" id="UP000276407">
    <property type="component" value="Chromosome 1"/>
</dbReference>
<comment type="subunit">
    <text evidence="4">Homodimer. Part of the ribosomal stalk of the 50S ribosomal subunit. Forms a multimeric L10(L12)X complex, where L10 forms an elongated spine to which 2 to 4 L12 dimers bind in a sequential fashion. Binds GTP-bound translation factors.</text>
</comment>
<dbReference type="Pfam" id="PF00542">
    <property type="entry name" value="Ribosomal_L12"/>
    <property type="match status" value="1"/>
</dbReference>
<dbReference type="InterPro" id="IPR013823">
    <property type="entry name" value="Ribosomal_bL12_C"/>
</dbReference>
<dbReference type="HAMAP" id="MF_00368">
    <property type="entry name" value="Ribosomal_bL12"/>
    <property type="match status" value="1"/>
</dbReference>
<evidence type="ECO:0000259" key="6">
    <source>
        <dbReference type="Pfam" id="PF16320"/>
    </source>
</evidence>
<dbReference type="PANTHER" id="PTHR45987:SF4">
    <property type="entry name" value="LARGE RIBOSOMAL SUBUNIT PROTEIN BL12M"/>
    <property type="match status" value="1"/>
</dbReference>
<comment type="function">
    <text evidence="4">Forms part of the ribosomal stalk which helps the ribosome interact with GTP-bound translation factors. Is thus essential for accurate translation.</text>
</comment>
<dbReference type="NCBIfam" id="TIGR00855">
    <property type="entry name" value="L12"/>
    <property type="match status" value="1"/>
</dbReference>
<evidence type="ECO:0000313" key="9">
    <source>
        <dbReference type="Proteomes" id="UP000231919"/>
    </source>
</evidence>
<dbReference type="SUPFAM" id="SSF54736">
    <property type="entry name" value="ClpS-like"/>
    <property type="match status" value="1"/>
</dbReference>
<dbReference type="Pfam" id="PF16320">
    <property type="entry name" value="Ribosomal_L12_N"/>
    <property type="match status" value="1"/>
</dbReference>
<feature type="domain" description="Large ribosomal subunit protein bL12 oligomerization" evidence="6">
    <location>
        <begin position="3"/>
        <end position="50"/>
    </location>
</feature>
<dbReference type="GO" id="GO:0022625">
    <property type="term" value="C:cytosolic large ribosomal subunit"/>
    <property type="evidence" value="ECO:0007669"/>
    <property type="project" value="TreeGrafter"/>
</dbReference>
<dbReference type="GO" id="GO:0006412">
    <property type="term" value="P:translation"/>
    <property type="evidence" value="ECO:0007669"/>
    <property type="project" value="UniProtKB-UniRule"/>
</dbReference>
<keyword evidence="2 4" id="KW-0689">Ribosomal protein</keyword>
<name>A0A2M9XJY7_9LEPT</name>
<proteinExistence type="inferred from homology"/>
<evidence type="ECO:0000313" key="7">
    <source>
        <dbReference type="EMBL" id="AYV55394.1"/>
    </source>
</evidence>
<dbReference type="Gene3D" id="3.30.1390.10">
    <property type="match status" value="1"/>
</dbReference>
<sequence>MSTEALLEQIGNLTLVEAADLVKKMEEKFGISAAAPVAVAAVGAAPAAGAGAAEEASTFNVVLKGFGDKKIEVIKLVREITGLGLKEAKDLVEAGGKAVKEGVSKAEADDLKKKLEGVGAQIELKAS</sequence>
<evidence type="ECO:0000256" key="1">
    <source>
        <dbReference type="ARBA" id="ARBA00007197"/>
    </source>
</evidence>
<dbReference type="CDD" id="cd00387">
    <property type="entry name" value="Ribosomal_L7_L12"/>
    <property type="match status" value="1"/>
</dbReference>
<dbReference type="Gene3D" id="1.20.5.710">
    <property type="entry name" value="Single helix bin"/>
    <property type="match status" value="1"/>
</dbReference>
<reference evidence="8 9" key="1">
    <citation type="submission" date="2017-07" db="EMBL/GenBank/DDBJ databases">
        <title>Leptospira spp. isolated from tropical soils.</title>
        <authorList>
            <person name="Thibeaux R."/>
            <person name="Iraola G."/>
            <person name="Ferres I."/>
            <person name="Bierque E."/>
            <person name="Girault D."/>
            <person name="Soupe-Gilbert M.-E."/>
            <person name="Picardeau M."/>
            <person name="Goarant C."/>
        </authorList>
    </citation>
    <scope>NUCLEOTIDE SEQUENCE [LARGE SCALE GENOMIC DNA]</scope>
    <source>
        <strain evidence="8 9">JW2-C-B1</strain>
    </source>
</reference>
<dbReference type="SUPFAM" id="SSF48300">
    <property type="entry name" value="Ribosomal protein L7/12, oligomerisation (N-terminal) domain"/>
    <property type="match status" value="1"/>
</dbReference>
<keyword evidence="9" id="KW-1185">Reference proteome</keyword>
<feature type="domain" description="Large ribosomal subunit protein bL12 C-terminal" evidence="5">
    <location>
        <begin position="59"/>
        <end position="125"/>
    </location>
</feature>
<dbReference type="Proteomes" id="UP000231919">
    <property type="component" value="Unassembled WGS sequence"/>
</dbReference>
<evidence type="ECO:0000256" key="2">
    <source>
        <dbReference type="ARBA" id="ARBA00022980"/>
    </source>
</evidence>
<dbReference type="EMBL" id="CP033614">
    <property type="protein sequence ID" value="AYV55394.1"/>
    <property type="molecule type" value="Genomic_DNA"/>
</dbReference>
<evidence type="ECO:0000313" key="10">
    <source>
        <dbReference type="Proteomes" id="UP000276407"/>
    </source>
</evidence>
<dbReference type="OrthoDB" id="9811748at2"/>
<gene>
    <name evidence="4" type="primary">rplL</name>
    <name evidence="8" type="ORF">CH378_16050</name>
    <name evidence="7" type="ORF">EFP84_07630</name>
</gene>
<protein>
    <recommendedName>
        <fullName evidence="4">Large ribosomal subunit protein bL12</fullName>
    </recommendedName>
</protein>
<keyword evidence="3 4" id="KW-0687">Ribonucleoprotein</keyword>
<evidence type="ECO:0000256" key="4">
    <source>
        <dbReference type="HAMAP-Rule" id="MF_00368"/>
    </source>
</evidence>
<evidence type="ECO:0000313" key="8">
    <source>
        <dbReference type="EMBL" id="PJZ28843.1"/>
    </source>
</evidence>
<dbReference type="KEGG" id="lkm:EFP84_07630"/>
<dbReference type="EMBL" id="NPDP01000032">
    <property type="protein sequence ID" value="PJZ28843.1"/>
    <property type="molecule type" value="Genomic_DNA"/>
</dbReference>
<evidence type="ECO:0000259" key="5">
    <source>
        <dbReference type="Pfam" id="PF00542"/>
    </source>
</evidence>
<accession>A0A2M9XJY7</accession>
<evidence type="ECO:0000256" key="3">
    <source>
        <dbReference type="ARBA" id="ARBA00023274"/>
    </source>
</evidence>
<comment type="similarity">
    <text evidence="1 4">Belongs to the bacterial ribosomal protein bL12 family.</text>
</comment>